<dbReference type="AlphaFoldDB" id="M1MJ13"/>
<dbReference type="KEGG" id="csr:Cspa_c25380"/>
<dbReference type="Proteomes" id="UP000011728">
    <property type="component" value="Chromosome"/>
</dbReference>
<name>M1MJ13_9CLOT</name>
<feature type="repeat" description="Cell wall-binding" evidence="2">
    <location>
        <begin position="85"/>
        <end position="104"/>
    </location>
</feature>
<dbReference type="InterPro" id="IPR018337">
    <property type="entry name" value="Cell_wall/Cho-bd_repeat"/>
</dbReference>
<dbReference type="Pfam" id="PF19127">
    <property type="entry name" value="Choline_bind_3"/>
    <property type="match status" value="1"/>
</dbReference>
<dbReference type="eggNOG" id="COG5263">
    <property type="taxonomic scope" value="Bacteria"/>
</dbReference>
<evidence type="ECO:0000256" key="1">
    <source>
        <dbReference type="ARBA" id="ARBA00022737"/>
    </source>
</evidence>
<feature type="repeat" description="Cell wall-binding" evidence="2">
    <location>
        <begin position="44"/>
        <end position="63"/>
    </location>
</feature>
<proteinExistence type="predicted"/>
<dbReference type="Pfam" id="PF01473">
    <property type="entry name" value="Choline_bind_1"/>
    <property type="match status" value="2"/>
</dbReference>
<dbReference type="RefSeq" id="WP_015392622.1">
    <property type="nucleotide sequence ID" value="NC_020291.1"/>
</dbReference>
<keyword evidence="1" id="KW-0677">Repeat</keyword>
<evidence type="ECO:0008006" key="5">
    <source>
        <dbReference type="Google" id="ProtNLM"/>
    </source>
</evidence>
<gene>
    <name evidence="3" type="ORF">Cspa_c25380</name>
</gene>
<dbReference type="PATRIC" id="fig|931276.5.peg.2544"/>
<dbReference type="SUPFAM" id="SSF69360">
    <property type="entry name" value="Cell wall binding repeat"/>
    <property type="match status" value="1"/>
</dbReference>
<keyword evidence="4" id="KW-1185">Reference proteome</keyword>
<protein>
    <recommendedName>
        <fullName evidence="5">Cell wall binding repeat-containing protein</fullName>
    </recommendedName>
</protein>
<dbReference type="Gene3D" id="2.10.270.10">
    <property type="entry name" value="Cholin Binding"/>
    <property type="match status" value="2"/>
</dbReference>
<evidence type="ECO:0000256" key="2">
    <source>
        <dbReference type="PROSITE-ProRule" id="PRU00591"/>
    </source>
</evidence>
<dbReference type="HOGENOM" id="CLU_041772_1_0_9"/>
<sequence length="149" mass="17572">MIKFKYLMRIIIGGIIFGELFTFTANAGSWVSVDNSWRYYSDVQTGWYKSNGYWYYNDDKGIMKTGWVKSEGNYYYLDLQTGKMLIGWIQDKGNWYYLNSDGKMVTGWLEYNGNLYYLNVHGAMVKDVYIGAYYLGPDGAWREEHQHCR</sequence>
<dbReference type="PROSITE" id="PS51170">
    <property type="entry name" value="CW"/>
    <property type="match status" value="2"/>
</dbReference>
<accession>M1MJ13</accession>
<organism evidence="3 4">
    <name type="scientific">Clostridium saccharoperbutylacetonicum N1-4(HMT)</name>
    <dbReference type="NCBI Taxonomy" id="931276"/>
    <lineage>
        <taxon>Bacteria</taxon>
        <taxon>Bacillati</taxon>
        <taxon>Bacillota</taxon>
        <taxon>Clostridia</taxon>
        <taxon>Eubacteriales</taxon>
        <taxon>Clostridiaceae</taxon>
        <taxon>Clostridium</taxon>
    </lineage>
</organism>
<evidence type="ECO:0000313" key="4">
    <source>
        <dbReference type="Proteomes" id="UP000011728"/>
    </source>
</evidence>
<dbReference type="EMBL" id="CP004121">
    <property type="protein sequence ID" value="AGF56303.1"/>
    <property type="molecule type" value="Genomic_DNA"/>
</dbReference>
<reference evidence="3 4" key="1">
    <citation type="submission" date="2013-02" db="EMBL/GenBank/DDBJ databases">
        <title>Genome sequence of Clostridium saccharoperbutylacetonicum N1-4(HMT).</title>
        <authorList>
            <person name="Poehlein A."/>
            <person name="Daniel R."/>
        </authorList>
    </citation>
    <scope>NUCLEOTIDE SEQUENCE [LARGE SCALE GENOMIC DNA]</scope>
    <source>
        <strain evidence="4">N1-4(HMT)</strain>
    </source>
</reference>
<evidence type="ECO:0000313" key="3">
    <source>
        <dbReference type="EMBL" id="AGF56303.1"/>
    </source>
</evidence>
<dbReference type="STRING" id="36745.CLSAP_23570"/>